<comment type="similarity">
    <text evidence="1">Belongs to the transposase 8 family.</text>
</comment>
<evidence type="ECO:0000313" key="3">
    <source>
        <dbReference type="EMBL" id="RBP56865.1"/>
    </source>
</evidence>
<keyword evidence="4" id="KW-1185">Reference proteome</keyword>
<dbReference type="Proteomes" id="UP000253046">
    <property type="component" value="Unassembled WGS sequence"/>
</dbReference>
<reference evidence="3 4" key="1">
    <citation type="submission" date="2018-06" db="EMBL/GenBank/DDBJ databases">
        <title>Genomic Encyclopedia of Type Strains, Phase IV (KMG-IV): sequencing the most valuable type-strain genomes for metagenomic binning, comparative biology and taxonomic classification.</title>
        <authorList>
            <person name="Goeker M."/>
        </authorList>
    </citation>
    <scope>NUCLEOTIDE SEQUENCE [LARGE SCALE GENOMIC DNA]</scope>
    <source>
        <strain evidence="3 4">DSM 30166</strain>
    </source>
</reference>
<comment type="caution">
    <text evidence="3">The sequence shown here is derived from an EMBL/GenBank/DDBJ whole genome shotgun (WGS) entry which is preliminary data.</text>
</comment>
<sequence length="137" mass="15480">VSALAQQEGISEATLYNWRIQAKLEGKPVPGANKTTEQWSTEARFAVIVETATLSQTELGEYCRRKGLYPEQIAQWKQDFLQTPQPDTRQSQKQAQKEIKGLKRELARKEKALAEAAALLVLRKKLNGYYGIADEDD</sequence>
<dbReference type="SUPFAM" id="SSF46689">
    <property type="entry name" value="Homeodomain-like"/>
    <property type="match status" value="1"/>
</dbReference>
<dbReference type="GO" id="GO:0003677">
    <property type="term" value="F:DNA binding"/>
    <property type="evidence" value="ECO:0007669"/>
    <property type="project" value="InterPro"/>
</dbReference>
<dbReference type="EMBL" id="QNRY01000090">
    <property type="protein sequence ID" value="RBP56865.1"/>
    <property type="molecule type" value="Genomic_DNA"/>
</dbReference>
<accession>A0A366HWJ8</accession>
<keyword evidence="2" id="KW-0175">Coiled coil</keyword>
<proteinExistence type="inferred from homology"/>
<dbReference type="GO" id="GO:0006313">
    <property type="term" value="P:DNA transposition"/>
    <property type="evidence" value="ECO:0007669"/>
    <property type="project" value="InterPro"/>
</dbReference>
<evidence type="ECO:0000313" key="4">
    <source>
        <dbReference type="Proteomes" id="UP000253046"/>
    </source>
</evidence>
<evidence type="ECO:0000256" key="1">
    <source>
        <dbReference type="ARBA" id="ARBA00009964"/>
    </source>
</evidence>
<organism evidence="3 4">
    <name type="scientific">Brenneria salicis ATCC 15712 = DSM 30166</name>
    <dbReference type="NCBI Taxonomy" id="714314"/>
    <lineage>
        <taxon>Bacteria</taxon>
        <taxon>Pseudomonadati</taxon>
        <taxon>Pseudomonadota</taxon>
        <taxon>Gammaproteobacteria</taxon>
        <taxon>Enterobacterales</taxon>
        <taxon>Pectobacteriaceae</taxon>
        <taxon>Brenneria</taxon>
    </lineage>
</organism>
<feature type="non-terminal residue" evidence="3">
    <location>
        <position position="1"/>
    </location>
</feature>
<dbReference type="InterPro" id="IPR009057">
    <property type="entry name" value="Homeodomain-like_sf"/>
</dbReference>
<dbReference type="InterPro" id="IPR002514">
    <property type="entry name" value="Transposase_8"/>
</dbReference>
<name>A0A366HWJ8_9GAMM</name>
<dbReference type="Pfam" id="PF01527">
    <property type="entry name" value="HTH_Tnp_1"/>
    <property type="match status" value="1"/>
</dbReference>
<dbReference type="AlphaFoldDB" id="A0A366HWJ8"/>
<gene>
    <name evidence="3" type="ORF">DES54_1901</name>
</gene>
<dbReference type="GO" id="GO:0004803">
    <property type="term" value="F:transposase activity"/>
    <property type="evidence" value="ECO:0007669"/>
    <property type="project" value="InterPro"/>
</dbReference>
<evidence type="ECO:0000256" key="2">
    <source>
        <dbReference type="SAM" id="Coils"/>
    </source>
</evidence>
<feature type="coiled-coil region" evidence="2">
    <location>
        <begin position="92"/>
        <end position="119"/>
    </location>
</feature>
<protein>
    <submittedName>
        <fullName evidence="3">Transposase</fullName>
    </submittedName>
</protein>